<reference evidence="1" key="2">
    <citation type="journal article" date="2015" name="Fish Shellfish Immunol.">
        <title>Early steps in the European eel (Anguilla anguilla)-Vibrio vulnificus interaction in the gills: Role of the RtxA13 toxin.</title>
        <authorList>
            <person name="Callol A."/>
            <person name="Pajuelo D."/>
            <person name="Ebbesson L."/>
            <person name="Teles M."/>
            <person name="MacKenzie S."/>
            <person name="Amaro C."/>
        </authorList>
    </citation>
    <scope>NUCLEOTIDE SEQUENCE</scope>
</reference>
<dbReference type="AlphaFoldDB" id="A0A0E9X5C4"/>
<dbReference type="EMBL" id="GBXM01010655">
    <property type="protein sequence ID" value="JAH97922.1"/>
    <property type="molecule type" value="Transcribed_RNA"/>
</dbReference>
<organism evidence="1">
    <name type="scientific">Anguilla anguilla</name>
    <name type="common">European freshwater eel</name>
    <name type="synonym">Muraena anguilla</name>
    <dbReference type="NCBI Taxonomy" id="7936"/>
    <lineage>
        <taxon>Eukaryota</taxon>
        <taxon>Metazoa</taxon>
        <taxon>Chordata</taxon>
        <taxon>Craniata</taxon>
        <taxon>Vertebrata</taxon>
        <taxon>Euteleostomi</taxon>
        <taxon>Actinopterygii</taxon>
        <taxon>Neopterygii</taxon>
        <taxon>Teleostei</taxon>
        <taxon>Anguilliformes</taxon>
        <taxon>Anguillidae</taxon>
        <taxon>Anguilla</taxon>
    </lineage>
</organism>
<name>A0A0E9X5C4_ANGAN</name>
<sequence length="80" mass="9229">MHSKTLWAGMQANKLLYKSTLITCKVCVDRMIGTYFNVVPHLENQGQFADEVKSCNVIFTKPTLLKEKHHRHILIFVDVV</sequence>
<accession>A0A0E9X5C4</accession>
<reference evidence="1" key="1">
    <citation type="submission" date="2014-11" db="EMBL/GenBank/DDBJ databases">
        <authorList>
            <person name="Amaro Gonzalez C."/>
        </authorList>
    </citation>
    <scope>NUCLEOTIDE SEQUENCE</scope>
</reference>
<proteinExistence type="predicted"/>
<evidence type="ECO:0000313" key="1">
    <source>
        <dbReference type="EMBL" id="JAH97922.1"/>
    </source>
</evidence>
<protein>
    <submittedName>
        <fullName evidence="1">Uncharacterized protein</fullName>
    </submittedName>
</protein>